<dbReference type="InterPro" id="IPR027417">
    <property type="entry name" value="P-loop_NTPase"/>
</dbReference>
<accession>A0A8C6JZI1</accession>
<sequence>PDGFPKDFVQGRAFVVLGDKEVDYDSNFRLYLNTRLSNPKYSPSVFGKAVVINYTGKQKCAFSYKVLIMLYCKLRAWVVV</sequence>
<dbReference type="InterPro" id="IPR026983">
    <property type="entry name" value="DHC"/>
</dbReference>
<dbReference type="GO" id="GO:0045505">
    <property type="term" value="F:dynein intermediate chain binding"/>
    <property type="evidence" value="ECO:0007669"/>
    <property type="project" value="InterPro"/>
</dbReference>
<dbReference type="Pfam" id="PF12781">
    <property type="entry name" value="AAA_9"/>
    <property type="match status" value="1"/>
</dbReference>
<dbReference type="PANTHER" id="PTHR22878">
    <property type="entry name" value="DYNEIN HEAVY CHAIN 6, AXONEMAL-LIKE-RELATED"/>
    <property type="match status" value="1"/>
</dbReference>
<evidence type="ECO:0000313" key="2">
    <source>
        <dbReference type="Proteomes" id="UP000694405"/>
    </source>
</evidence>
<protein>
    <submittedName>
        <fullName evidence="1">Uncharacterized protein</fullName>
    </submittedName>
</protein>
<evidence type="ECO:0000313" key="1">
    <source>
        <dbReference type="Ensembl" id="ENSMUNP00000020352.2"/>
    </source>
</evidence>
<dbReference type="GO" id="GO:0030286">
    <property type="term" value="C:dynein complex"/>
    <property type="evidence" value="ECO:0007669"/>
    <property type="project" value="InterPro"/>
</dbReference>
<accession>A0A8V5HBI1</accession>
<proteinExistence type="predicted"/>
<dbReference type="Proteomes" id="UP000694405">
    <property type="component" value="Chromosome 12"/>
</dbReference>
<dbReference type="InterPro" id="IPR035706">
    <property type="entry name" value="AAA_9"/>
</dbReference>
<keyword evidence="2" id="KW-1185">Reference proteome</keyword>
<reference evidence="1" key="1">
    <citation type="submission" date="2020-03" db="EMBL/GenBank/DDBJ databases">
        <title>Melopsittacus undulatus (budgerigar) genome, bMelUnd1, maternal haplotype with Z.</title>
        <authorList>
            <person name="Gedman G."/>
            <person name="Mountcastle J."/>
            <person name="Haase B."/>
            <person name="Formenti G."/>
            <person name="Wright T."/>
            <person name="Apodaca J."/>
            <person name="Pelan S."/>
            <person name="Chow W."/>
            <person name="Rhie A."/>
            <person name="Howe K."/>
            <person name="Fedrigo O."/>
            <person name="Jarvis E.D."/>
        </authorList>
    </citation>
    <scope>NUCLEOTIDE SEQUENCE [LARGE SCALE GENOMIC DNA]</scope>
</reference>
<reference evidence="1" key="2">
    <citation type="submission" date="2025-08" db="UniProtKB">
        <authorList>
            <consortium name="Ensembl"/>
        </authorList>
    </citation>
    <scope>IDENTIFICATION</scope>
</reference>
<dbReference type="AlphaFoldDB" id="A0A8C6JZI1"/>
<reference evidence="1" key="3">
    <citation type="submission" date="2025-09" db="UniProtKB">
        <authorList>
            <consortium name="Ensembl"/>
        </authorList>
    </citation>
    <scope>IDENTIFICATION</scope>
</reference>
<dbReference type="GO" id="GO:0007018">
    <property type="term" value="P:microtubule-based movement"/>
    <property type="evidence" value="ECO:0007669"/>
    <property type="project" value="InterPro"/>
</dbReference>
<dbReference type="Ensembl" id="ENSMUNT00000023303.2">
    <property type="protein sequence ID" value="ENSMUNP00000020352.2"/>
    <property type="gene ID" value="ENSMUNG00000015493.2"/>
</dbReference>
<dbReference type="GO" id="GO:0051959">
    <property type="term" value="F:dynein light intermediate chain binding"/>
    <property type="evidence" value="ECO:0007669"/>
    <property type="project" value="InterPro"/>
</dbReference>
<dbReference type="PANTHER" id="PTHR22878:SF63">
    <property type="entry name" value="DYNEIN AXONEMAL HEAVY CHAIN 10"/>
    <property type="match status" value="1"/>
</dbReference>
<name>A0A8C6JZI1_MELUD</name>
<organism evidence="1 2">
    <name type="scientific">Melopsittacus undulatus</name>
    <name type="common">Budgerigar</name>
    <name type="synonym">Psittacus undulatus</name>
    <dbReference type="NCBI Taxonomy" id="13146"/>
    <lineage>
        <taxon>Eukaryota</taxon>
        <taxon>Metazoa</taxon>
        <taxon>Chordata</taxon>
        <taxon>Craniata</taxon>
        <taxon>Vertebrata</taxon>
        <taxon>Euteleostomi</taxon>
        <taxon>Archelosauria</taxon>
        <taxon>Archosauria</taxon>
        <taxon>Dinosauria</taxon>
        <taxon>Saurischia</taxon>
        <taxon>Theropoda</taxon>
        <taxon>Coelurosauria</taxon>
        <taxon>Aves</taxon>
        <taxon>Neognathae</taxon>
        <taxon>Neoaves</taxon>
        <taxon>Telluraves</taxon>
        <taxon>Australaves</taxon>
        <taxon>Psittaciformes</taxon>
        <taxon>Psittaculidae</taxon>
        <taxon>Melopsittacus</taxon>
    </lineage>
</organism>
<dbReference type="Gene3D" id="3.40.50.300">
    <property type="entry name" value="P-loop containing nucleotide triphosphate hydrolases"/>
    <property type="match status" value="1"/>
</dbReference>